<dbReference type="STRING" id="4565.A0A3B6SP52"/>
<proteinExistence type="predicted"/>
<dbReference type="PROSITE" id="PS00063">
    <property type="entry name" value="ALDOKETO_REDUCTASE_3"/>
    <property type="match status" value="1"/>
</dbReference>
<feature type="domain" description="NADP-dependent oxidoreductase" evidence="1">
    <location>
        <begin position="1"/>
        <end position="143"/>
    </location>
</feature>
<dbReference type="Gene3D" id="3.20.20.100">
    <property type="entry name" value="NADP-dependent oxidoreductase domain"/>
    <property type="match status" value="1"/>
</dbReference>
<protein>
    <recommendedName>
        <fullName evidence="1">NADP-dependent oxidoreductase domain-containing protein</fullName>
    </recommendedName>
</protein>
<dbReference type="InterPro" id="IPR036812">
    <property type="entry name" value="NAD(P)_OxRdtase_dom_sf"/>
</dbReference>
<dbReference type="PROSITE" id="PS00062">
    <property type="entry name" value="ALDOKETO_REDUCTASE_2"/>
    <property type="match status" value="1"/>
</dbReference>
<dbReference type="Gramene" id="TraesCS7B02G268400.1">
    <property type="protein sequence ID" value="TraesCS7B02G268400.1"/>
    <property type="gene ID" value="TraesCS7B02G268400"/>
</dbReference>
<dbReference type="InterPro" id="IPR023210">
    <property type="entry name" value="NADP_OxRdtase_dom"/>
</dbReference>
<accession>A0A3B6SP52</accession>
<dbReference type="InterPro" id="IPR018170">
    <property type="entry name" value="Aldo/ket_reductase_CS"/>
</dbReference>
<sequence length="172" mass="19163">MEECHRLGLARSVGVSNFSAAKMERLLALAAVPPAVNQVEMNVGWRQEKVREVCARHGVVVSAYSPLGAYGAFWGSDAVMESGVLHDVAAARGKTVAQVALRWLYEQSVCFVARSYNGKRLKQNMEIFDWELGEKEKGMIDTIPQRRASLGERFMSPDGPYKTPEELWDSDI</sequence>
<name>A0A3B6SP52_WHEAT</name>
<dbReference type="Pfam" id="PF00248">
    <property type="entry name" value="Aldo_ket_red"/>
    <property type="match status" value="1"/>
</dbReference>
<dbReference type="GO" id="GO:0004032">
    <property type="term" value="F:aldose reductase (NADPH) activity"/>
    <property type="evidence" value="ECO:0000318"/>
    <property type="project" value="GO_Central"/>
</dbReference>
<evidence type="ECO:0000259" key="1">
    <source>
        <dbReference type="Pfam" id="PF00248"/>
    </source>
</evidence>
<dbReference type="SUPFAM" id="SSF51430">
    <property type="entry name" value="NAD(P)-linked oxidoreductase"/>
    <property type="match status" value="1"/>
</dbReference>
<reference evidence="2" key="1">
    <citation type="submission" date="2018-08" db="EMBL/GenBank/DDBJ databases">
        <authorList>
            <person name="Rossello M."/>
        </authorList>
    </citation>
    <scope>NUCLEOTIDE SEQUENCE [LARGE SCALE GENOMIC DNA]</scope>
    <source>
        <strain evidence="2">cv. Chinese Spring</strain>
    </source>
</reference>
<dbReference type="EnsemblPlants" id="TraesCS7B02G268400.1">
    <property type="protein sequence ID" value="TraesCS7B02G268400.1"/>
    <property type="gene ID" value="TraesCS7B02G268400"/>
</dbReference>
<dbReference type="OMA" id="NISRECP"/>
<dbReference type="Proteomes" id="UP000019116">
    <property type="component" value="Chromosome 7B"/>
</dbReference>
<dbReference type="PRINTS" id="PR00069">
    <property type="entry name" value="ALDKETRDTASE"/>
</dbReference>
<dbReference type="AlphaFoldDB" id="A0A3B6SP52"/>
<dbReference type="PANTHER" id="PTHR11732">
    <property type="entry name" value="ALDO/KETO REDUCTASE"/>
    <property type="match status" value="1"/>
</dbReference>
<dbReference type="Gramene" id="TraesCS7B03G0734400.1">
    <property type="protein sequence ID" value="TraesCS7B03G0734400.1.CDS"/>
    <property type="gene ID" value="TraesCS7B03G0734400"/>
</dbReference>
<reference evidence="2" key="2">
    <citation type="submission" date="2018-10" db="UniProtKB">
        <authorList>
            <consortium name="EnsemblPlants"/>
        </authorList>
    </citation>
    <scope>IDENTIFICATION</scope>
</reference>
<dbReference type="OrthoDB" id="416253at2759"/>
<dbReference type="SMR" id="A0A3B6SP52"/>
<keyword evidence="3" id="KW-1185">Reference proteome</keyword>
<dbReference type="GO" id="GO:0005829">
    <property type="term" value="C:cytosol"/>
    <property type="evidence" value="ECO:0000318"/>
    <property type="project" value="GO_Central"/>
</dbReference>
<evidence type="ECO:0000313" key="2">
    <source>
        <dbReference type="EnsemblPlants" id="TraesCS7B02G268400.1"/>
    </source>
</evidence>
<dbReference type="InterPro" id="IPR020471">
    <property type="entry name" value="AKR"/>
</dbReference>
<organism evidence="2">
    <name type="scientific">Triticum aestivum</name>
    <name type="common">Wheat</name>
    <dbReference type="NCBI Taxonomy" id="4565"/>
    <lineage>
        <taxon>Eukaryota</taxon>
        <taxon>Viridiplantae</taxon>
        <taxon>Streptophyta</taxon>
        <taxon>Embryophyta</taxon>
        <taxon>Tracheophyta</taxon>
        <taxon>Spermatophyta</taxon>
        <taxon>Magnoliopsida</taxon>
        <taxon>Liliopsida</taxon>
        <taxon>Poales</taxon>
        <taxon>Poaceae</taxon>
        <taxon>BOP clade</taxon>
        <taxon>Pooideae</taxon>
        <taxon>Triticodae</taxon>
        <taxon>Triticeae</taxon>
        <taxon>Triticinae</taxon>
        <taxon>Triticum</taxon>
    </lineage>
</organism>
<evidence type="ECO:0000313" key="3">
    <source>
        <dbReference type="Proteomes" id="UP000019116"/>
    </source>
</evidence>